<dbReference type="EMBL" id="MU551715">
    <property type="protein sequence ID" value="KAI5616849.1"/>
    <property type="molecule type" value="Genomic_DNA"/>
</dbReference>
<protein>
    <submittedName>
        <fullName evidence="2">Uncharacterized protein</fullName>
    </submittedName>
</protein>
<gene>
    <name evidence="2" type="ORF">C0J50_23585</name>
</gene>
<evidence type="ECO:0000313" key="3">
    <source>
        <dbReference type="Proteomes" id="UP001205998"/>
    </source>
</evidence>
<comment type="caution">
    <text evidence="2">The sequence shown here is derived from an EMBL/GenBank/DDBJ whole genome shotgun (WGS) entry which is preliminary data.</text>
</comment>
<evidence type="ECO:0000256" key="1">
    <source>
        <dbReference type="SAM" id="Phobius"/>
    </source>
</evidence>
<dbReference type="AlphaFoldDB" id="A0AAD5AHJ9"/>
<keyword evidence="1" id="KW-1133">Transmembrane helix</keyword>
<name>A0AAD5AHJ9_SILAS</name>
<sequence length="180" mass="19826">MIGEEQQNVYLVMILQWTSLFIPALCLSVAHQRAGCSPGGCDSHGGVCVQAAESSVTETVENEDLRRRTGGSERQMDDLTLLRYVVQNGVCGKSALLYNHGGSDDERQHRKRLFELRHLLVTEEHVGERGKKVGLILNLTVMDLHTGSEGVSEGIAYKPFTRRGTVVAFGIAVRVEAFEL</sequence>
<reference evidence="2" key="1">
    <citation type="submission" date="2018-07" db="EMBL/GenBank/DDBJ databases">
        <title>Comparative genomics of catfishes provides insights into carnivory and benthic adaptation.</title>
        <authorList>
            <person name="Zhang Y."/>
            <person name="Wang D."/>
            <person name="Peng Z."/>
            <person name="Zheng S."/>
            <person name="Shao F."/>
            <person name="Tao W."/>
        </authorList>
    </citation>
    <scope>NUCLEOTIDE SEQUENCE</scope>
    <source>
        <strain evidence="2">Chongqing</strain>
    </source>
</reference>
<evidence type="ECO:0000313" key="2">
    <source>
        <dbReference type="EMBL" id="KAI5616849.1"/>
    </source>
</evidence>
<organism evidence="2 3">
    <name type="scientific">Silurus asotus</name>
    <name type="common">Amur catfish</name>
    <name type="synonym">Parasilurus asotus</name>
    <dbReference type="NCBI Taxonomy" id="30991"/>
    <lineage>
        <taxon>Eukaryota</taxon>
        <taxon>Metazoa</taxon>
        <taxon>Chordata</taxon>
        <taxon>Craniata</taxon>
        <taxon>Vertebrata</taxon>
        <taxon>Euteleostomi</taxon>
        <taxon>Actinopterygii</taxon>
        <taxon>Neopterygii</taxon>
        <taxon>Teleostei</taxon>
        <taxon>Ostariophysi</taxon>
        <taxon>Siluriformes</taxon>
        <taxon>Siluridae</taxon>
        <taxon>Silurus</taxon>
    </lineage>
</organism>
<proteinExistence type="predicted"/>
<accession>A0AAD5AHJ9</accession>
<keyword evidence="1" id="KW-0472">Membrane</keyword>
<keyword evidence="1" id="KW-0812">Transmembrane</keyword>
<dbReference type="Proteomes" id="UP001205998">
    <property type="component" value="Unassembled WGS sequence"/>
</dbReference>
<feature type="transmembrane region" description="Helical" evidence="1">
    <location>
        <begin position="9"/>
        <end position="30"/>
    </location>
</feature>
<keyword evidence="3" id="KW-1185">Reference proteome</keyword>